<reference evidence="1" key="1">
    <citation type="submission" date="2020-05" db="EMBL/GenBank/DDBJ databases">
        <title>Large-scale comparative analyses of tick genomes elucidate their genetic diversity and vector capacities.</title>
        <authorList>
            <person name="Jia N."/>
            <person name="Wang J."/>
            <person name="Shi W."/>
            <person name="Du L."/>
            <person name="Sun Y."/>
            <person name="Zhan W."/>
            <person name="Jiang J."/>
            <person name="Wang Q."/>
            <person name="Zhang B."/>
            <person name="Ji P."/>
            <person name="Sakyi L.B."/>
            <person name="Cui X."/>
            <person name="Yuan T."/>
            <person name="Jiang B."/>
            <person name="Yang W."/>
            <person name="Lam T.T.-Y."/>
            <person name="Chang Q."/>
            <person name="Ding S."/>
            <person name="Wang X."/>
            <person name="Zhu J."/>
            <person name="Ruan X."/>
            <person name="Zhao L."/>
            <person name="Wei J."/>
            <person name="Que T."/>
            <person name="Du C."/>
            <person name="Cheng J."/>
            <person name="Dai P."/>
            <person name="Han X."/>
            <person name="Huang E."/>
            <person name="Gao Y."/>
            <person name="Liu J."/>
            <person name="Shao H."/>
            <person name="Ye R."/>
            <person name="Li L."/>
            <person name="Wei W."/>
            <person name="Wang X."/>
            <person name="Wang C."/>
            <person name="Yang T."/>
            <person name="Huo Q."/>
            <person name="Li W."/>
            <person name="Guo W."/>
            <person name="Chen H."/>
            <person name="Zhou L."/>
            <person name="Ni X."/>
            <person name="Tian J."/>
            <person name="Zhou Y."/>
            <person name="Sheng Y."/>
            <person name="Liu T."/>
            <person name="Pan Y."/>
            <person name="Xia L."/>
            <person name="Li J."/>
            <person name="Zhao F."/>
            <person name="Cao W."/>
        </authorList>
    </citation>
    <scope>NUCLEOTIDE SEQUENCE</scope>
    <source>
        <strain evidence="1">Dsil-2018</strain>
    </source>
</reference>
<comment type="caution">
    <text evidence="1">The sequence shown here is derived from an EMBL/GenBank/DDBJ whole genome shotgun (WGS) entry which is preliminary data.</text>
</comment>
<keyword evidence="2" id="KW-1185">Reference proteome</keyword>
<gene>
    <name evidence="1" type="ORF">HPB49_002399</name>
</gene>
<dbReference type="EMBL" id="CM023471">
    <property type="protein sequence ID" value="KAH7964901.1"/>
    <property type="molecule type" value="Genomic_DNA"/>
</dbReference>
<proteinExistence type="predicted"/>
<protein>
    <submittedName>
        <fullName evidence="1">Uncharacterized protein</fullName>
    </submittedName>
</protein>
<dbReference type="Proteomes" id="UP000821865">
    <property type="component" value="Chromosome 2"/>
</dbReference>
<evidence type="ECO:0000313" key="1">
    <source>
        <dbReference type="EMBL" id="KAH7964901.1"/>
    </source>
</evidence>
<evidence type="ECO:0000313" key="2">
    <source>
        <dbReference type="Proteomes" id="UP000821865"/>
    </source>
</evidence>
<accession>A0ACB8DA40</accession>
<name>A0ACB8DA40_DERSI</name>
<organism evidence="1 2">
    <name type="scientific">Dermacentor silvarum</name>
    <name type="common">Tick</name>
    <dbReference type="NCBI Taxonomy" id="543639"/>
    <lineage>
        <taxon>Eukaryota</taxon>
        <taxon>Metazoa</taxon>
        <taxon>Ecdysozoa</taxon>
        <taxon>Arthropoda</taxon>
        <taxon>Chelicerata</taxon>
        <taxon>Arachnida</taxon>
        <taxon>Acari</taxon>
        <taxon>Parasitiformes</taxon>
        <taxon>Ixodida</taxon>
        <taxon>Ixodoidea</taxon>
        <taxon>Ixodidae</taxon>
        <taxon>Rhipicephalinae</taxon>
        <taxon>Dermacentor</taxon>
    </lineage>
</organism>
<sequence>MATCAEENCHDDPNFAVICSFILNFGELCGVNISISELQSMLEDTKNVDQTLIDLHVHLLRKANRRVQRDRWEKALIKFCHQGSNVDGWELERFGYRKAKLSVKLAVLKRLLELQFDSNSKFKAELNKQEADVLRLQPIGRDVRGHLYWLHRDPQLNLRLYREHPDDECSWILVSRTRDELAKLIADLEGSFSVVKKEESSSMDSETGESNLTEPDCTKTEEKPGSGLPSDEKPAVTDTGQPPSLKNEEPHHEETLSITLSASGTTDKTSFPTFVIKKEPLENSTLEETSKLDKHESPSEGEVVHVNNENAEARENDVAKCPPEESHQELKKSTPPSEDSGKDKRGDVDGKTKKPSVAEQSNAEDLCTRASAEDGEAKPLTRPSSPRPQNQAHTSGNRTAHLPTNKPAATHGFGNANGNGTTMVSESLPCDLSVVHREDSNASAGDPPTSSELLQPAEVRRVIDVGAEDLRTGDKPEEVHVSEKNGQPESPSSIPYAHEGTRHTPVVSSTTTNIRRVGTVEQPLALDLTRVPPETSAVDATTSAVLASQDSCTSGDLLIVGKQDKPATAHGTSSKPSSSLGDKASALLPTPSSSACTGVVETSVLGSDSVMCATGAKGAMHSTSSGVDKGSSQPIADAVTARTHGGAAVCSSGNSAPSSNQLESAKPSRTELNSEKKEHASTVEKAASGTKSTDGNSKKIDSEHPSPGSKGHLGTGHSEHGSVETPSAKATDAIATPESKSLVAAQDAAEEGAKLSAASASDDVREKGSAIISALTAEAKPADRYPCSEGKDDASKKSSAGSSPLKDIDALVKTVGEKTSAANEKAPGEVTNSSSTVLSKAAEPQADANTHKNSEASPIGSTAKPSKPHLPDACEVSAVAVEKSARKSKKQRHLEGVEDQSPDSQLIDSPAKKVATSLSDVQSKSASEKLKPDPKTAHCKLEDTSEEKSRTSNAAEELCVDVADPNSEKVVTASGKSMCKNSPRSEQAVEVQLPTPDQRASEGDNKSAADSSKVAAPELKAVGKPFDSNKSDHVGVSASKAASKSLASTSVSSSGGEGGKQKSSVTTGAGDTPSSRSAIKERCEHTSKMSTSESAAKGKASSAESSKVLPAPSTKTEDSEEEKRKQGDVDASKAPSKATLEDQPTAGTLDESNVQTKSTADEEVSREPQSDKVCNKKAAVQEKAMQAEQRKEDPVQVKHTSGSDTVTSQGKTGGDATLVKKRRGRTLASCVADLKKSKRQRRGQQDSDARSEREAAQELKSDAASPSVGDTVKAGSPEVSSEKTSIEDGKEQLVSSKCTEAKESDVPALSTDDVEGDKEKAVDAIVDAMSKTESNNKQPTETVGDQDCGAEISHKDADGTDKQVVADAKNEPKSKSKGEQGSRASTRLRGDATARRDKAKTPSDESTTHSAAADHSEGTKDEAVMDDTPLSTVNKMEPTSAVHEGSMATPGDEEAVDALQAPTEILQDTPSVGRKRGGFRGRGGRGRGRGRGRAGRWSHTKRRIRAAEEPSPKKPREAGDEDAGINGDTATSAEGEPAPAAASDFRGRGRGRSRGGRGRGRGASRGRGRGLARELGAAAACLLGAPEGSPADEDSQGRRRSSRIQREQEKRLSELAQQMALEQQLEETILQEEAAAKGKIAVTKSPKKRSRQADKDYVPPEKNKRRSKKGEAHQDAQGSAKRGGKGHGGEEQEEEDEAKGRKATKKKKKKKRRRGGKHGGGGSGVNGTYRRRSHHNPWEASSDSDSSSQLEDEEEPYEEEAYEEDEELHFDDNEDEFACEEVDPNAEVVILLCDVCDAGYHTSCLKPALMIIPDGDWYCPPCDHKKLCEKLMEELKLYDQLSKKRDREELRKQRLAYVGISLDNVLKPSRKRKTISYQFKEYDEMILQAVQPDIVAVEECAKPARVPGVSRGKDMSNLLGPDDEEEEEEGKEEDGDDEDYEDEERHAALAGKKRKRARKLTSLDFTSEEEGDDETDEYQGSSASQSEASASTVMSEGPPSSGSDWQASSRRRRRVGRCTCSQEGQGYPLWLPPR</sequence>